<evidence type="ECO:0000313" key="3">
    <source>
        <dbReference type="Proteomes" id="UP000270411"/>
    </source>
</evidence>
<dbReference type="EMBL" id="CP033969">
    <property type="protein sequence ID" value="AZG13659.1"/>
    <property type="molecule type" value="Genomic_DNA"/>
</dbReference>
<protein>
    <submittedName>
        <fullName evidence="2">Type IV pilin protein</fullName>
    </submittedName>
</protein>
<dbReference type="InterPro" id="IPR045584">
    <property type="entry name" value="Pilin-like"/>
</dbReference>
<dbReference type="Pfam" id="PF07963">
    <property type="entry name" value="N_methyl"/>
    <property type="match status" value="1"/>
</dbReference>
<sequence length="153" mass="16556">MTVPRANPSRRPGFSLIELLIVLCIVVILTVMAVPAWQRHVERSWRMQARAELLSAMLALERHALLTLSFAATPGGAHAAGEWPRPVPPPPARVRHWLTATSCAGMDLSRCVEVRAAPTQPDPRCGTLVLRSTGEWLSLPPSGDAAVPMPEGC</sequence>
<organism evidence="2 3">
    <name type="scientific">Cupriavidus pauculus</name>
    <dbReference type="NCBI Taxonomy" id="82633"/>
    <lineage>
        <taxon>Bacteria</taxon>
        <taxon>Pseudomonadati</taxon>
        <taxon>Pseudomonadota</taxon>
        <taxon>Betaproteobacteria</taxon>
        <taxon>Burkholderiales</taxon>
        <taxon>Burkholderiaceae</taxon>
        <taxon>Cupriavidus</taxon>
    </lineage>
</organism>
<dbReference type="OrthoDB" id="8966302at2"/>
<feature type="transmembrane region" description="Helical" evidence="1">
    <location>
        <begin position="14"/>
        <end position="37"/>
    </location>
</feature>
<dbReference type="Gene3D" id="3.30.700.10">
    <property type="entry name" value="Glycoprotein, Type 4 Pilin"/>
    <property type="match status" value="1"/>
</dbReference>
<keyword evidence="1" id="KW-1133">Transmembrane helix</keyword>
<reference evidence="3" key="1">
    <citation type="submission" date="2018-11" db="EMBL/GenBank/DDBJ databases">
        <title>FDA dAtabase for Regulatory Grade micrObial Sequences (FDA-ARGOS): Supporting development and validation of Infectious Disease Dx tests.</title>
        <authorList>
            <person name="Goldberg B."/>
            <person name="Campos J."/>
            <person name="Tallon L."/>
            <person name="Sadzewicz L."/>
            <person name="Zhao X."/>
            <person name="Vavikolanu K."/>
            <person name="Mehta A."/>
            <person name="Aluvathingal J."/>
            <person name="Nadendla S."/>
            <person name="Geyer C."/>
            <person name="Nandy P."/>
            <person name="Yan Y."/>
            <person name="Sichtig H."/>
        </authorList>
    </citation>
    <scope>NUCLEOTIDE SEQUENCE [LARGE SCALE GENOMIC DNA]</scope>
    <source>
        <strain evidence="3">FDAARGOS_614</strain>
    </source>
</reference>
<dbReference type="Proteomes" id="UP000270411">
    <property type="component" value="Chromosome 1"/>
</dbReference>
<evidence type="ECO:0000313" key="2">
    <source>
        <dbReference type="EMBL" id="AZG13659.1"/>
    </source>
</evidence>
<dbReference type="RefSeq" id="WP_124683513.1">
    <property type="nucleotide sequence ID" value="NZ_CP033969.1"/>
</dbReference>
<dbReference type="InterPro" id="IPR012902">
    <property type="entry name" value="N_methyl_site"/>
</dbReference>
<keyword evidence="1" id="KW-0472">Membrane</keyword>
<accession>A0A3G8H055</accession>
<dbReference type="AlphaFoldDB" id="A0A3G8H055"/>
<dbReference type="NCBIfam" id="TIGR02532">
    <property type="entry name" value="IV_pilin_GFxxxE"/>
    <property type="match status" value="1"/>
</dbReference>
<gene>
    <name evidence="2" type="ORF">EHF44_09475</name>
</gene>
<name>A0A3G8H055_9BURK</name>
<evidence type="ECO:0000256" key="1">
    <source>
        <dbReference type="SAM" id="Phobius"/>
    </source>
</evidence>
<proteinExistence type="predicted"/>
<dbReference type="KEGG" id="cpau:EHF44_09475"/>
<keyword evidence="1" id="KW-0812">Transmembrane</keyword>
<dbReference type="SUPFAM" id="SSF54523">
    <property type="entry name" value="Pili subunits"/>
    <property type="match status" value="1"/>
</dbReference>